<evidence type="ECO:0000313" key="2">
    <source>
        <dbReference type="EMBL" id="CKS70704.1"/>
    </source>
</evidence>
<accession>A0A655AH55</accession>
<dbReference type="EMBL" id="CNGE01000415">
    <property type="protein sequence ID" value="CKS70704.1"/>
    <property type="molecule type" value="Genomic_DNA"/>
</dbReference>
<sequence length="78" mass="8095">MSGDGDGGFARFAQPALQLVGEQQISQFGLSVGGDAVVTAFPLQVVEVDGSVNPVALAADGHHPRTGYRQHVVEYQSG</sequence>
<dbReference type="Proteomes" id="UP000048948">
    <property type="component" value="Unassembled WGS sequence"/>
</dbReference>
<protein>
    <submittedName>
        <fullName evidence="2">Uncharacterized protein</fullName>
    </submittedName>
</protein>
<evidence type="ECO:0000313" key="4">
    <source>
        <dbReference type="Proteomes" id="UP000048948"/>
    </source>
</evidence>
<organism evidence="2 4">
    <name type="scientific">Mycobacterium tuberculosis</name>
    <dbReference type="NCBI Taxonomy" id="1773"/>
    <lineage>
        <taxon>Bacteria</taxon>
        <taxon>Bacillati</taxon>
        <taxon>Actinomycetota</taxon>
        <taxon>Actinomycetes</taxon>
        <taxon>Mycobacteriales</taxon>
        <taxon>Mycobacteriaceae</taxon>
        <taxon>Mycobacterium</taxon>
        <taxon>Mycobacterium tuberculosis complex</taxon>
    </lineage>
</organism>
<gene>
    <name evidence="1" type="ORF">ERS007657_04141</name>
    <name evidence="2" type="ORF">ERS027646_02330</name>
</gene>
<dbReference type="EMBL" id="CGCX01002492">
    <property type="protein sequence ID" value="CFS12588.1"/>
    <property type="molecule type" value="Genomic_DNA"/>
</dbReference>
<name>A0A655AH55_MYCTX</name>
<evidence type="ECO:0000313" key="3">
    <source>
        <dbReference type="Proteomes" id="UP000046680"/>
    </source>
</evidence>
<dbReference type="Proteomes" id="UP000046680">
    <property type="component" value="Unassembled WGS sequence"/>
</dbReference>
<proteinExistence type="predicted"/>
<dbReference type="AlphaFoldDB" id="A0A655AH55"/>
<reference evidence="3 4" key="1">
    <citation type="submission" date="2015-03" db="EMBL/GenBank/DDBJ databases">
        <authorList>
            <consortium name="Pathogen Informatics"/>
        </authorList>
    </citation>
    <scope>NUCLEOTIDE SEQUENCE [LARGE SCALE GENOMIC DNA]</scope>
    <source>
        <strain evidence="2 4">Bir 172</strain>
        <strain evidence="1 3">C09601061</strain>
    </source>
</reference>
<evidence type="ECO:0000313" key="1">
    <source>
        <dbReference type="EMBL" id="CFS12588.1"/>
    </source>
</evidence>